<evidence type="ECO:0000256" key="1">
    <source>
        <dbReference type="ARBA" id="ARBA00022448"/>
    </source>
</evidence>
<dbReference type="Proteomes" id="UP001529338">
    <property type="component" value="Unassembled WGS sequence"/>
</dbReference>
<dbReference type="Gene3D" id="3.40.50.300">
    <property type="entry name" value="P-loop containing nucleotide triphosphate hydrolases"/>
    <property type="match status" value="1"/>
</dbReference>
<evidence type="ECO:0000313" key="6">
    <source>
        <dbReference type="Proteomes" id="UP001529338"/>
    </source>
</evidence>
<dbReference type="SUPFAM" id="SSF52540">
    <property type="entry name" value="P-loop containing nucleoside triphosphate hydrolases"/>
    <property type="match status" value="1"/>
</dbReference>
<dbReference type="RefSeq" id="WP_289456334.1">
    <property type="nucleotide sequence ID" value="NZ_JAUCGQ010000002.1"/>
</dbReference>
<dbReference type="InterPro" id="IPR003439">
    <property type="entry name" value="ABC_transporter-like_ATP-bd"/>
</dbReference>
<organism evidence="5 6">
    <name type="scientific">Cellulomonas alba</name>
    <dbReference type="NCBI Taxonomy" id="3053467"/>
    <lineage>
        <taxon>Bacteria</taxon>
        <taxon>Bacillati</taxon>
        <taxon>Actinomycetota</taxon>
        <taxon>Actinomycetes</taxon>
        <taxon>Micrococcales</taxon>
        <taxon>Cellulomonadaceae</taxon>
        <taxon>Cellulomonas</taxon>
    </lineage>
</organism>
<comment type="caution">
    <text evidence="5">The sequence shown here is derived from an EMBL/GenBank/DDBJ whole genome shotgun (WGS) entry which is preliminary data.</text>
</comment>
<dbReference type="PROSITE" id="PS50893">
    <property type="entry name" value="ABC_TRANSPORTER_2"/>
    <property type="match status" value="1"/>
</dbReference>
<reference evidence="5 6" key="1">
    <citation type="submission" date="2023-06" db="EMBL/GenBank/DDBJ databases">
        <title>Cellulomonas sp. MW4 Whole genome sequence.</title>
        <authorList>
            <person name="Park S."/>
        </authorList>
    </citation>
    <scope>NUCLEOTIDE SEQUENCE [LARGE SCALE GENOMIC DNA]</scope>
    <source>
        <strain evidence="5 6">MW4</strain>
    </source>
</reference>
<dbReference type="SMART" id="SM00382">
    <property type="entry name" value="AAA"/>
    <property type="match status" value="1"/>
</dbReference>
<keyword evidence="2" id="KW-0547">Nucleotide-binding</keyword>
<dbReference type="InterPro" id="IPR003593">
    <property type="entry name" value="AAA+_ATPase"/>
</dbReference>
<sequence>MIELVAVQHTYSDARALHEVTLTTRARRVGLVGVNGAGKSTLLSVLAGSLRPTAGSVRLNGLDPYDSNDRRRALLQTAFMPQSLDVARRMRVHEFVSYVGWLRGLSWSTARDAATDAIRAVNLIDRSTSTMGSLSGGMTRRVALAQALVARPRLLLLDEPTTGLDPEQREVMVELLRALPADVQVVMSSHVMEDLEDAVDELVILDDGEIAFHDSKVALRQLAPPGTARPLQAAFLSVVTSHRKA</sequence>
<evidence type="ECO:0000256" key="2">
    <source>
        <dbReference type="ARBA" id="ARBA00022741"/>
    </source>
</evidence>
<dbReference type="Pfam" id="PF00005">
    <property type="entry name" value="ABC_tran"/>
    <property type="match status" value="1"/>
</dbReference>
<protein>
    <submittedName>
        <fullName evidence="5">ATP-binding cassette domain-containing protein</fullName>
    </submittedName>
</protein>
<dbReference type="InterPro" id="IPR051782">
    <property type="entry name" value="ABC_Transporter_VariousFunc"/>
</dbReference>
<gene>
    <name evidence="5" type="ORF">QRT04_15000</name>
</gene>
<evidence type="ECO:0000313" key="5">
    <source>
        <dbReference type="EMBL" id="MDM7856244.1"/>
    </source>
</evidence>
<name>A0ABT7SL35_9CELL</name>
<dbReference type="PANTHER" id="PTHR42939">
    <property type="entry name" value="ABC TRANSPORTER ATP-BINDING PROTEIN ALBC-RELATED"/>
    <property type="match status" value="1"/>
</dbReference>
<evidence type="ECO:0000256" key="3">
    <source>
        <dbReference type="ARBA" id="ARBA00022840"/>
    </source>
</evidence>
<dbReference type="EMBL" id="JAUCGQ010000002">
    <property type="protein sequence ID" value="MDM7856244.1"/>
    <property type="molecule type" value="Genomic_DNA"/>
</dbReference>
<evidence type="ECO:0000259" key="4">
    <source>
        <dbReference type="PROSITE" id="PS50893"/>
    </source>
</evidence>
<feature type="domain" description="ABC transporter" evidence="4">
    <location>
        <begin position="2"/>
        <end position="232"/>
    </location>
</feature>
<proteinExistence type="predicted"/>
<dbReference type="GO" id="GO:0005524">
    <property type="term" value="F:ATP binding"/>
    <property type="evidence" value="ECO:0007669"/>
    <property type="project" value="UniProtKB-KW"/>
</dbReference>
<keyword evidence="6" id="KW-1185">Reference proteome</keyword>
<keyword evidence="1" id="KW-0813">Transport</keyword>
<keyword evidence="3 5" id="KW-0067">ATP-binding</keyword>
<dbReference type="InterPro" id="IPR027417">
    <property type="entry name" value="P-loop_NTPase"/>
</dbReference>
<dbReference type="PANTHER" id="PTHR42939:SF1">
    <property type="entry name" value="ABC TRANSPORTER ATP-BINDING PROTEIN ALBC-RELATED"/>
    <property type="match status" value="1"/>
</dbReference>
<accession>A0ABT7SL35</accession>